<dbReference type="GO" id="GO:0000466">
    <property type="term" value="P:maturation of 5.8S rRNA from tricistronic rRNA transcript (SSU-rRNA, 5.8S rRNA, LSU-rRNA)"/>
    <property type="evidence" value="ECO:0007669"/>
    <property type="project" value="TreeGrafter"/>
</dbReference>
<dbReference type="SUPFAM" id="SSF48371">
    <property type="entry name" value="ARM repeat"/>
    <property type="match status" value="2"/>
</dbReference>
<feature type="compositionally biased region" description="Polar residues" evidence="1">
    <location>
        <begin position="16"/>
        <end position="26"/>
    </location>
</feature>
<reference evidence="4" key="1">
    <citation type="submission" date="2021-08" db="EMBL/GenBank/DDBJ databases">
        <authorList>
            <person name="Misof B."/>
            <person name="Oliver O."/>
            <person name="Podsiadlowski L."/>
            <person name="Donath A."/>
            <person name="Peters R."/>
            <person name="Mayer C."/>
            <person name="Rust J."/>
            <person name="Gunkel S."/>
            <person name="Lesny P."/>
            <person name="Martin S."/>
            <person name="Oeyen J.P."/>
            <person name="Petersen M."/>
            <person name="Panagiotis P."/>
            <person name="Wilbrandt J."/>
            <person name="Tanja T."/>
        </authorList>
    </citation>
    <scope>NUCLEOTIDE SEQUENCE</scope>
    <source>
        <strain evidence="4">GBR_01_08_01A</strain>
        <tissue evidence="4">Thorax + abdomen</tissue>
    </source>
</reference>
<name>A0AAD9VJW6_9HYME</name>
<protein>
    <recommendedName>
        <fullName evidence="6">Nucleolar pre-ribosomal-associated protein 1</fullName>
    </recommendedName>
</protein>
<feature type="domain" description="URB1 C-terminal" evidence="3">
    <location>
        <begin position="1601"/>
        <end position="1795"/>
    </location>
</feature>
<keyword evidence="5" id="KW-1185">Reference proteome</keyword>
<dbReference type="InterPro" id="IPR039844">
    <property type="entry name" value="URB1"/>
</dbReference>
<evidence type="ECO:0008006" key="6">
    <source>
        <dbReference type="Google" id="ProtNLM"/>
    </source>
</evidence>
<dbReference type="Proteomes" id="UP001258017">
    <property type="component" value="Unassembled WGS sequence"/>
</dbReference>
<accession>A0AAD9VJW6</accession>
<reference evidence="4" key="2">
    <citation type="journal article" date="2023" name="Commun. Biol.">
        <title>Intrasexual cuticular hydrocarbon dimorphism in a wasp sheds light on hydrocarbon biosynthesis genes in Hymenoptera.</title>
        <authorList>
            <person name="Moris V.C."/>
            <person name="Podsiadlowski L."/>
            <person name="Martin S."/>
            <person name="Oeyen J.P."/>
            <person name="Donath A."/>
            <person name="Petersen M."/>
            <person name="Wilbrandt J."/>
            <person name="Misof B."/>
            <person name="Liedtke D."/>
            <person name="Thamm M."/>
            <person name="Scheiner R."/>
            <person name="Schmitt T."/>
            <person name="Niehuis O."/>
        </authorList>
    </citation>
    <scope>NUCLEOTIDE SEQUENCE</scope>
    <source>
        <strain evidence="4">GBR_01_08_01A</strain>
    </source>
</reference>
<dbReference type="Pfam" id="PF11707">
    <property type="entry name" value="Npa1"/>
    <property type="match status" value="1"/>
</dbReference>
<dbReference type="EMBL" id="JAIFRP010004357">
    <property type="protein sequence ID" value="KAK2577471.1"/>
    <property type="molecule type" value="Genomic_DNA"/>
</dbReference>
<evidence type="ECO:0000259" key="3">
    <source>
        <dbReference type="Pfam" id="PF16201"/>
    </source>
</evidence>
<comment type="caution">
    <text evidence="4">The sequence shown here is derived from an EMBL/GenBank/DDBJ whole genome shotgun (WGS) entry which is preliminary data.</text>
</comment>
<gene>
    <name evidence="4" type="ORF">KPH14_003572</name>
</gene>
<dbReference type="InterPro" id="IPR016024">
    <property type="entry name" value="ARM-type_fold"/>
</dbReference>
<feature type="region of interest" description="Disordered" evidence="1">
    <location>
        <begin position="43"/>
        <end position="62"/>
    </location>
</feature>
<dbReference type="Pfam" id="PF16201">
    <property type="entry name" value="NopRA1"/>
    <property type="match status" value="1"/>
</dbReference>
<dbReference type="GO" id="GO:0000463">
    <property type="term" value="P:maturation of LSU-rRNA from tricistronic rRNA transcript (SSU-rRNA, 5.8S rRNA, LSU-rRNA)"/>
    <property type="evidence" value="ECO:0007669"/>
    <property type="project" value="TreeGrafter"/>
</dbReference>
<dbReference type="InterPro" id="IPR032436">
    <property type="entry name" value="URB1_C"/>
</dbReference>
<evidence type="ECO:0000259" key="2">
    <source>
        <dbReference type="Pfam" id="PF11707"/>
    </source>
</evidence>
<evidence type="ECO:0000313" key="4">
    <source>
        <dbReference type="EMBL" id="KAK2577471.1"/>
    </source>
</evidence>
<dbReference type="InterPro" id="IPR021714">
    <property type="entry name" value="URB1_N"/>
</dbReference>
<dbReference type="PANTHER" id="PTHR13500:SF0">
    <property type="entry name" value="NUCLEOLAR PRE-RIBOSOMAL-ASSOCIATED PROTEIN 1"/>
    <property type="match status" value="1"/>
</dbReference>
<organism evidence="4 5">
    <name type="scientific">Odynerus spinipes</name>
    <dbReference type="NCBI Taxonomy" id="1348599"/>
    <lineage>
        <taxon>Eukaryota</taxon>
        <taxon>Metazoa</taxon>
        <taxon>Ecdysozoa</taxon>
        <taxon>Arthropoda</taxon>
        <taxon>Hexapoda</taxon>
        <taxon>Insecta</taxon>
        <taxon>Pterygota</taxon>
        <taxon>Neoptera</taxon>
        <taxon>Endopterygota</taxon>
        <taxon>Hymenoptera</taxon>
        <taxon>Apocrita</taxon>
        <taxon>Aculeata</taxon>
        <taxon>Vespoidea</taxon>
        <taxon>Vespidae</taxon>
        <taxon>Eumeninae</taxon>
        <taxon>Odynerus</taxon>
    </lineage>
</organism>
<feature type="domain" description="URB1 N-terminal" evidence="2">
    <location>
        <begin position="140"/>
        <end position="456"/>
    </location>
</feature>
<sequence length="1944" mass="222112">MNTNNERKKLKRHRSSAANGVENEQVNGADEISSKNGIIQNESSVKVYKKKRRKVSTEHTSDVINKKNKHVITETSEEKNESSDKVTSIESEGLSGKYLRKAFASSSGFDELRKFVTVCTENKERDLAAEYIRAGGNILEVLRLLDASDKKNLSNAATVFAALNILIIKILAKFPQNQASAEEACRHLINSHLSSIHSMMSTQCNAKQHKVVLKLLTAIISLGGTLPRELLAHLSLQPKVIESLVQHTKPSDPQSVRTCYIHFILAFLIEGNVSVVRSLLDKQGALTSIFPGLIYDKREIVNLVLATVKKYVLENLGISKTLKLYVFSTPVVQSLVSLYNWKGPTNWAKGKRNNAAINNIPTEEKELVTDMVHDFLITLLTSHRYGIIFHDRTIGTSHDKHNQLVNTVLQSLDRPWEHAKPSDLVVKIMAACPDLIRPQFNYLEAFLEPRVSTKWIRVMTFIKRIIQTVDAEMCLKICSPELNISQLTNAIGALCIPLPLIKTVIVPSLNHSSMIVRHEGIELLLVMINQMKKFLPAIKSYSTNVLEIKNSIMDYVIKTVPNLNTILKVWTDAFIVTADENNLMEDDSLSEPSKQDHFSTILNVLHAYNDTCPELLDTPLNVQPSLLLSGLNNLCDIDDDELIILRIKAIQVLLALDSFEFAPSKDTFTETFLFLCFLINENSSVVSSHAKETVKMILIKTGIFEGCYEQIDIWINGLCNTYNSVEKTEIVDWFIKVIKTTTKHMDKYVNMIIEAEEAATDEIVNANKLKDIFQELYTIEDRKDKSKNIESFYMQSATSISPILCCAIHKLKKAPSTVSLQYVSYILIHTLHCQVNPEPLIYLIKDIQDLQAETYLFSWSSNNSFTNIPKIFPSMSMMRKLSKALLKDSIIQLNQLFSGDVELTFKYENEEVIINYTLSTYEIMILLKMTVFYCTNDIRKNTLNEIRFNNYKKVIICLLHIANATIDQDNFIHMQNVVKTVLYHPIILQHFSLYQDDNGIETMITNLILDICEVVTNLCQLPLADLLIPYKNKALVQIEKIVNKSLRQSTSAYKNIILLQQLQFTAEDIVYLLITLSKLKKETFVLENTSNLSICGYIFPKLLQLLCDENARAVYSEVSKLDRHFVKKVCSYLIFLKSNNVTDIDQWETALQKYLHHFPHNIAGIDTNTFKLILKSNIEATTVKLISFLLNRNIKFLPSFVQYAVKSANIKENTFILSIIESNLRYEWKQDLIQKLSDSYKDEILHYISHPAESKKWIEENVNVICYIIDHTFDIDTCKNLCCTVLQSGDQLAMVHTCYIKILQSLYYKYAALKEDNVEAIMDFIQILLHITTLTLKKESKNMEKLAFLCKRLNSAINYLKEKKNDVVFEDLSKNHSWSQFTRFSLKLGLKLSKDNKTYVPILKTLCTLCDVAYENDSDSEYIKTLFEMTTSHSEFVNTMLSSSTTKRDLVELLWNLIRKNKSVMLLSHIPLYLAAYNATLSESDQFILLILQYYERNGIKINEYRPYLWSNAAAIHYSVKSDASTALWRQPSTSEVLALFEKEVVENTIKHYPVNRSLQSNELHSTGDIYDPAFYLPLLCYLLSDNNIVACYKVTHSGALALILMACSSNHSEVRMAAYTAISRYYFHLESSSSKEKLLWMRLIDSLRNGILSTESNLEATRLSCLVSTFLARTSLIATQPLHPLYLPLHNFLMVKPALDLNTIPELLQLFHSSDIQHKDHRHWILETIRDGIKMEKDVEVASKCMLYKMLLDFFTCILSDIKTKKLILEVIESSTKIPKSCLLLVRGYGLIPWLTETVVRLEMCETECATLLIDIVCNISDALSCAKQEYDCYKIMLLRILLSLKSHLTRGLGIRSFGKYLDLLQKLLTSKDLENVINKQDMKDLVGFARNLVGQVNECQDILNHGCEFVNKAENSNSNDESEITRKRLQALVWTWCRRGTR</sequence>
<evidence type="ECO:0000256" key="1">
    <source>
        <dbReference type="SAM" id="MobiDB-lite"/>
    </source>
</evidence>
<dbReference type="PANTHER" id="PTHR13500">
    <property type="entry name" value="NUCLEOLAR PRERIBOSOMAL-ASSOCIATED PROTEIN 1"/>
    <property type="match status" value="1"/>
</dbReference>
<dbReference type="GO" id="GO:0005730">
    <property type="term" value="C:nucleolus"/>
    <property type="evidence" value="ECO:0007669"/>
    <property type="project" value="TreeGrafter"/>
</dbReference>
<feature type="region of interest" description="Disordered" evidence="1">
    <location>
        <begin position="1"/>
        <end position="37"/>
    </location>
</feature>
<proteinExistence type="predicted"/>
<evidence type="ECO:0000313" key="5">
    <source>
        <dbReference type="Proteomes" id="UP001258017"/>
    </source>
</evidence>